<dbReference type="PANTHER" id="PTHR35863">
    <property type="entry name" value="COBALT-PRECORRIN-5B C(1)-METHYLTRANSFERASE"/>
    <property type="match status" value="1"/>
</dbReference>
<dbReference type="InterPro" id="IPR036074">
    <property type="entry name" value="CbiD_sf"/>
</dbReference>
<dbReference type="GO" id="GO:0032259">
    <property type="term" value="P:methylation"/>
    <property type="evidence" value="ECO:0007669"/>
    <property type="project" value="UniProtKB-KW"/>
</dbReference>
<reference evidence="7" key="1">
    <citation type="journal article" date="2009" name="Environ. Microbiol.">
        <title>Contribution of mobile genetic elements to Desulfovibrio vulgaris genome plasticity.</title>
        <authorList>
            <person name="Walker C.B."/>
            <person name="Stolyar S."/>
            <person name="Chivian D."/>
            <person name="Pinel N."/>
            <person name="Gabster J.A."/>
            <person name="Dehal P.S."/>
            <person name="He Z."/>
            <person name="Yang Z.K."/>
            <person name="Yen H.C."/>
            <person name="Zhou J."/>
            <person name="Wall J.D."/>
            <person name="Hazen T.C."/>
            <person name="Arkin A.P."/>
            <person name="Stahl D.A."/>
        </authorList>
    </citation>
    <scope>NUCLEOTIDE SEQUENCE [LARGE SCALE GENOMIC DNA]</scope>
    <source>
        <strain evidence="7">DP4</strain>
    </source>
</reference>
<keyword evidence="4 5" id="KW-0949">S-adenosyl-L-methionine</keyword>
<evidence type="ECO:0000256" key="5">
    <source>
        <dbReference type="HAMAP-Rule" id="MF_00787"/>
    </source>
</evidence>
<dbReference type="KEGG" id="dvl:Dvul_0557"/>
<dbReference type="AlphaFoldDB" id="A0A0H3A7X4"/>
<keyword evidence="1 5" id="KW-0169">Cobalamin biosynthesis</keyword>
<dbReference type="PIRSF" id="PIRSF026782">
    <property type="entry name" value="CbiD"/>
    <property type="match status" value="1"/>
</dbReference>
<dbReference type="PANTHER" id="PTHR35863:SF1">
    <property type="entry name" value="COBALT-PRECORRIN-5B C(1)-METHYLTRANSFERASE"/>
    <property type="match status" value="1"/>
</dbReference>
<dbReference type="HAMAP" id="MF_00787">
    <property type="entry name" value="CbiD"/>
    <property type="match status" value="1"/>
</dbReference>
<dbReference type="NCBIfam" id="TIGR00312">
    <property type="entry name" value="cbiD"/>
    <property type="match status" value="1"/>
</dbReference>
<proteinExistence type="inferred from homology"/>
<dbReference type="Pfam" id="PF01888">
    <property type="entry name" value="CbiD"/>
    <property type="match status" value="1"/>
</dbReference>
<comment type="similarity">
    <text evidence="5">Belongs to the CbiD family.</text>
</comment>
<accession>A0A0H3A7X4</accession>
<dbReference type="Proteomes" id="UP000009173">
    <property type="component" value="Chromosome"/>
</dbReference>
<dbReference type="InterPro" id="IPR002748">
    <property type="entry name" value="CbiD"/>
</dbReference>
<dbReference type="EC" id="2.1.1.195" evidence="5"/>
<organism evidence="6 7">
    <name type="scientific">Nitratidesulfovibrio vulgaris (strain DP4)</name>
    <name type="common">Desulfovibrio vulgaris</name>
    <dbReference type="NCBI Taxonomy" id="391774"/>
    <lineage>
        <taxon>Bacteria</taxon>
        <taxon>Pseudomonadati</taxon>
        <taxon>Thermodesulfobacteriota</taxon>
        <taxon>Desulfovibrionia</taxon>
        <taxon>Desulfovibrionales</taxon>
        <taxon>Desulfovibrionaceae</taxon>
        <taxon>Nitratidesulfovibrio</taxon>
    </lineage>
</organism>
<dbReference type="HOGENOM" id="CLU_041273_0_0_7"/>
<comment type="catalytic activity">
    <reaction evidence="5">
        <text>Co-precorrin-5B + S-adenosyl-L-methionine = Co-precorrin-6A + S-adenosyl-L-homocysteine</text>
        <dbReference type="Rhea" id="RHEA:26285"/>
        <dbReference type="ChEBI" id="CHEBI:57856"/>
        <dbReference type="ChEBI" id="CHEBI:59789"/>
        <dbReference type="ChEBI" id="CHEBI:60063"/>
        <dbReference type="ChEBI" id="CHEBI:60064"/>
        <dbReference type="EC" id="2.1.1.195"/>
    </reaction>
</comment>
<comment type="pathway">
    <text evidence="5">Cofactor biosynthesis; adenosylcobalamin biosynthesis; cob(II)yrinate a,c-diamide from sirohydrochlorin (anaerobic route): step 6/10.</text>
</comment>
<dbReference type="UniPathway" id="UPA00148">
    <property type="reaction ID" value="UER00227"/>
</dbReference>
<evidence type="ECO:0000256" key="3">
    <source>
        <dbReference type="ARBA" id="ARBA00022679"/>
    </source>
</evidence>
<evidence type="ECO:0000256" key="1">
    <source>
        <dbReference type="ARBA" id="ARBA00022573"/>
    </source>
</evidence>
<sequence length="351" mass="36324">MTAGAVAALRHVFGLPFLPVLSVPLPPQEGVGVPGRLGVPVAEVLTEGDGATGVVIKDGGDDPDATHGARIETHVCLLPDATATLLLEGGTGVGRVTLPGLPVAVGDIAVNPGPRAQLEFAVREVCAAQGYGGGVRVTVRVPEGEAIARHTLNGRLGIVGGISILGTRGTVRPYSHEAWKAAIAQELSVARALGHRRACLSTGRRSETLLMRRYPDLPEQAFVQAADFVAFALGAAAERGFEALAWGCFFGKLVKLAQGLPHTHARTAPLDLPLLAQWCREAGVDEARVEAVAGANTAGQALDIITPDAACHTALDAVTRRAKAHAERFAGPGVGVTIHLFHLNGTELTSA</sequence>
<keyword evidence="2 5" id="KW-0489">Methyltransferase</keyword>
<keyword evidence="3 5" id="KW-0808">Transferase</keyword>
<evidence type="ECO:0000256" key="4">
    <source>
        <dbReference type="ARBA" id="ARBA00022691"/>
    </source>
</evidence>
<dbReference type="Gene3D" id="3.30.2110.10">
    <property type="entry name" value="CbiD-like"/>
    <property type="match status" value="1"/>
</dbReference>
<evidence type="ECO:0000313" key="6">
    <source>
        <dbReference type="EMBL" id="ABM27580.1"/>
    </source>
</evidence>
<dbReference type="SUPFAM" id="SSF111342">
    <property type="entry name" value="CbiD-like"/>
    <property type="match status" value="1"/>
</dbReference>
<protein>
    <recommendedName>
        <fullName evidence="5">Cobalt-precorrin-5B C(1)-methyltransferase</fullName>
        <ecNumber evidence="5">2.1.1.195</ecNumber>
    </recommendedName>
    <alternativeName>
        <fullName evidence="5">Cobalt-precorrin-6A synthase</fullName>
    </alternativeName>
</protein>
<name>A0A0H3A7X4_NITV4</name>
<comment type="function">
    <text evidence="5">Catalyzes the methylation of C-1 in cobalt-precorrin-5B to form cobalt-precorrin-6A.</text>
</comment>
<dbReference type="GO" id="GO:0019251">
    <property type="term" value="P:anaerobic cobalamin biosynthetic process"/>
    <property type="evidence" value="ECO:0007669"/>
    <property type="project" value="UniProtKB-UniRule"/>
</dbReference>
<gene>
    <name evidence="5" type="primary">cbiD</name>
    <name evidence="6" type="ordered locus">Dvul_0557</name>
</gene>
<dbReference type="GO" id="GO:0043780">
    <property type="term" value="F:cobalt-precorrin-5B C1-methyltransferase activity"/>
    <property type="evidence" value="ECO:0007669"/>
    <property type="project" value="RHEA"/>
</dbReference>
<evidence type="ECO:0000313" key="7">
    <source>
        <dbReference type="Proteomes" id="UP000009173"/>
    </source>
</evidence>
<dbReference type="EMBL" id="CP000527">
    <property type="protein sequence ID" value="ABM27580.1"/>
    <property type="molecule type" value="Genomic_DNA"/>
</dbReference>
<evidence type="ECO:0000256" key="2">
    <source>
        <dbReference type="ARBA" id="ARBA00022603"/>
    </source>
</evidence>